<reference evidence="2 3" key="1">
    <citation type="submission" date="2015-12" db="EMBL/GenBank/DDBJ databases">
        <title>The genome of Folsomia candida.</title>
        <authorList>
            <person name="Faddeeva A."/>
            <person name="Derks M.F."/>
            <person name="Anvar Y."/>
            <person name="Smit S."/>
            <person name="Van Straalen N."/>
            <person name="Roelofs D."/>
        </authorList>
    </citation>
    <scope>NUCLEOTIDE SEQUENCE [LARGE SCALE GENOMIC DNA]</scope>
    <source>
        <strain evidence="2 3">VU population</strain>
        <tissue evidence="2">Whole body</tissue>
    </source>
</reference>
<name>A0A226D9L6_FOLCA</name>
<protein>
    <submittedName>
        <fullName evidence="2">Uncharacterized protein</fullName>
    </submittedName>
</protein>
<feature type="transmembrane region" description="Helical" evidence="1">
    <location>
        <begin position="109"/>
        <end position="129"/>
    </location>
</feature>
<accession>A0A226D9L6</accession>
<evidence type="ECO:0000313" key="2">
    <source>
        <dbReference type="EMBL" id="OXA42242.1"/>
    </source>
</evidence>
<feature type="transmembrane region" description="Helical" evidence="1">
    <location>
        <begin position="74"/>
        <end position="97"/>
    </location>
</feature>
<dbReference type="Proteomes" id="UP000198287">
    <property type="component" value="Unassembled WGS sequence"/>
</dbReference>
<evidence type="ECO:0000256" key="1">
    <source>
        <dbReference type="SAM" id="Phobius"/>
    </source>
</evidence>
<keyword evidence="1" id="KW-1133">Transmembrane helix</keyword>
<keyword evidence="1" id="KW-0472">Membrane</keyword>
<keyword evidence="3" id="KW-1185">Reference proteome</keyword>
<proteinExistence type="predicted"/>
<dbReference type="EMBL" id="LNIX01000026">
    <property type="protein sequence ID" value="OXA42242.1"/>
    <property type="molecule type" value="Genomic_DNA"/>
</dbReference>
<feature type="transmembrane region" description="Helical" evidence="1">
    <location>
        <begin position="47"/>
        <end position="68"/>
    </location>
</feature>
<comment type="caution">
    <text evidence="2">The sequence shown here is derived from an EMBL/GenBank/DDBJ whole genome shotgun (WGS) entry which is preliminary data.</text>
</comment>
<sequence>MGDATNEEIRYTQFLLQVNLLPVKLGFVTDPELPSNEVTTFISPLDVGTWSCLGFSITAIAGFLTVLANTKDGWTGFVATVTLKAFVVTSILLGQVGDSTRKVYRAKKVVIVLLIFWFCGNLLLMANLYQGSIYSCLAVPFPPKTPSGVMDLVHWDIPVVAMDVLYNGESKSVHSYLIDFSIPELLKDNGLSPQFRDFLEKLQPKLLSWSASRGTNGGDSPFRVVELRNCEKNMLALYVKKELVRIEEAGLAALWDKYSVIGVLLGRMRNGARRNAKYFKAVQYMLGDPKVPVTFHEATPVSIQLIRPIFAICAVLLGLGLLASGG</sequence>
<evidence type="ECO:0000313" key="3">
    <source>
        <dbReference type="Proteomes" id="UP000198287"/>
    </source>
</evidence>
<dbReference type="AlphaFoldDB" id="A0A226D9L6"/>
<gene>
    <name evidence="2" type="ORF">Fcan01_22833</name>
</gene>
<keyword evidence="1" id="KW-0812">Transmembrane</keyword>
<organism evidence="2 3">
    <name type="scientific">Folsomia candida</name>
    <name type="common">Springtail</name>
    <dbReference type="NCBI Taxonomy" id="158441"/>
    <lineage>
        <taxon>Eukaryota</taxon>
        <taxon>Metazoa</taxon>
        <taxon>Ecdysozoa</taxon>
        <taxon>Arthropoda</taxon>
        <taxon>Hexapoda</taxon>
        <taxon>Collembola</taxon>
        <taxon>Entomobryomorpha</taxon>
        <taxon>Isotomoidea</taxon>
        <taxon>Isotomidae</taxon>
        <taxon>Proisotominae</taxon>
        <taxon>Folsomia</taxon>
    </lineage>
</organism>